<dbReference type="PANTHER" id="PTHR42937">
    <property type="match status" value="1"/>
</dbReference>
<evidence type="ECO:0000313" key="3">
    <source>
        <dbReference type="Proteomes" id="UP000050424"/>
    </source>
</evidence>
<evidence type="ECO:0000259" key="1">
    <source>
        <dbReference type="Pfam" id="PF00291"/>
    </source>
</evidence>
<keyword evidence="3" id="KW-1185">Reference proteome</keyword>
<dbReference type="Proteomes" id="UP000050424">
    <property type="component" value="Unassembled WGS sequence"/>
</dbReference>
<dbReference type="AlphaFoldDB" id="A0A0P7BI96"/>
<dbReference type="InterPro" id="IPR036052">
    <property type="entry name" value="TrpB-like_PALP_sf"/>
</dbReference>
<sequence>MRSIYLNPAARKWTAAPLSDEGVDSFHKQMPNYRPTDLVRLVDLGAVYLKNEGNRFGMPSFKILGASWGTFRAIVQRIGLPPSSDIETVKAAIGGHGISLYAATDGNHGRAVARMGAIFSVPVEIHVPATMEASTVELIRSEGASIVVSSGNYDDAVLEAYSASKPGGILIQDFAFDDYQDFPQWIVDGYRTMMREIDQQLRPDLVIAPVGVGSFAQAVVSHYRQPGGTTAVMTVEPDTAACLWKSLKRGQLTTEQTTPTIMAGLECGTPSSIAWPILKAGVEASVTVSDFESHEASLYLESVGISAGPCGAAPLAALRRLTAADKAALGLNENSVVVLLCSERNREYTVPLSVSSDDPIILTQTLVQINSANPLGVTGPSAIAPYIAAWLEHRDIESHWIKRRPSVGVQAHIDMVTLYDRLSSEIADSNSRSADMKGVAAVMVALANRKLAGLYWCEET</sequence>
<name>A0A0P7BI96_9HYPO</name>
<gene>
    <name evidence="2" type="ORF">AK830_g6676</name>
</gene>
<reference evidence="2 3" key="1">
    <citation type="submission" date="2015-09" db="EMBL/GenBank/DDBJ databases">
        <title>Draft genome of a European isolate of the apple canker pathogen Neonectria ditissima.</title>
        <authorList>
            <person name="Gomez-Cortecero A."/>
            <person name="Harrison R.J."/>
            <person name="Armitage A.D."/>
        </authorList>
    </citation>
    <scope>NUCLEOTIDE SEQUENCE [LARGE SCALE GENOMIC DNA]</scope>
    <source>
        <strain evidence="2 3">R09/05</strain>
    </source>
</reference>
<dbReference type="SUPFAM" id="SSF53686">
    <property type="entry name" value="Tryptophan synthase beta subunit-like PLP-dependent enzymes"/>
    <property type="match status" value="1"/>
</dbReference>
<proteinExistence type="predicted"/>
<dbReference type="SUPFAM" id="SSF53187">
    <property type="entry name" value="Zn-dependent exopeptidases"/>
    <property type="match status" value="1"/>
</dbReference>
<dbReference type="Gene3D" id="3.40.50.1100">
    <property type="match status" value="3"/>
</dbReference>
<dbReference type="InterPro" id="IPR001926">
    <property type="entry name" value="TrpB-like_PALP"/>
</dbReference>
<dbReference type="OrthoDB" id="10059875at2759"/>
<comment type="caution">
    <text evidence="2">The sequence shown here is derived from an EMBL/GenBank/DDBJ whole genome shotgun (WGS) entry which is preliminary data.</text>
</comment>
<feature type="domain" description="Tryptophan synthase beta chain-like PALP" evidence="1">
    <location>
        <begin position="32"/>
        <end position="341"/>
    </location>
</feature>
<dbReference type="Pfam" id="PF00291">
    <property type="entry name" value="PALP"/>
    <property type="match status" value="1"/>
</dbReference>
<protein>
    <recommendedName>
        <fullName evidence="1">Tryptophan synthase beta chain-like PALP domain-containing protein</fullName>
    </recommendedName>
</protein>
<organism evidence="2 3">
    <name type="scientific">Neonectria ditissima</name>
    <dbReference type="NCBI Taxonomy" id="78410"/>
    <lineage>
        <taxon>Eukaryota</taxon>
        <taxon>Fungi</taxon>
        <taxon>Dikarya</taxon>
        <taxon>Ascomycota</taxon>
        <taxon>Pezizomycotina</taxon>
        <taxon>Sordariomycetes</taxon>
        <taxon>Hypocreomycetidae</taxon>
        <taxon>Hypocreales</taxon>
        <taxon>Nectriaceae</taxon>
        <taxon>Neonectria</taxon>
    </lineage>
</organism>
<dbReference type="STRING" id="78410.A0A0P7BI96"/>
<dbReference type="Gene3D" id="3.40.630.10">
    <property type="entry name" value="Zn peptidases"/>
    <property type="match status" value="1"/>
</dbReference>
<accession>A0A0P7BI96</accession>
<dbReference type="EMBL" id="LKCW01000095">
    <property type="protein sequence ID" value="KPM39919.1"/>
    <property type="molecule type" value="Genomic_DNA"/>
</dbReference>
<dbReference type="PANTHER" id="PTHR42937:SF1">
    <property type="entry name" value="DIAMINOPROPIONATE AMMONIA-LYASE"/>
    <property type="match status" value="1"/>
</dbReference>
<evidence type="ECO:0000313" key="2">
    <source>
        <dbReference type="EMBL" id="KPM39919.1"/>
    </source>
</evidence>